<reference evidence="1 3" key="2">
    <citation type="submission" date="2018-10" db="EMBL/GenBank/DDBJ databases">
        <title>Whole Genome of Vibrio owensii strain 170502, isolated from Acute Hepatopancreatic Necrosis Disease (AHPND) shrimp.</title>
        <authorList>
            <person name="Yan M."/>
            <person name="Wang X."/>
            <person name="Wang Y."/>
        </authorList>
    </citation>
    <scope>NUCLEOTIDE SEQUENCE [LARGE SCALE GENOMIC DNA]</scope>
    <source>
        <strain evidence="1 3">1700302</strain>
    </source>
</reference>
<dbReference type="EMBL" id="CP045859">
    <property type="protein sequence ID" value="QGH47278.1"/>
    <property type="molecule type" value="Genomic_DNA"/>
</dbReference>
<protein>
    <submittedName>
        <fullName evidence="2">Uncharacterized protein</fullName>
    </submittedName>
</protein>
<accession>A0AAP9GBK3</accession>
<sequence>MSNISIDPRYEIVDPQSQEELEQLLLEMFPDNRINVNAFFEEAFCKFDQTIFIREKGHRNWMTPAELAEYLWKRSNYHELDSDNDEDYAT</sequence>
<organism evidence="2 4">
    <name type="scientific">Vibrio owensii</name>
    <dbReference type="NCBI Taxonomy" id="696485"/>
    <lineage>
        <taxon>Bacteria</taxon>
        <taxon>Pseudomonadati</taxon>
        <taxon>Pseudomonadota</taxon>
        <taxon>Gammaproteobacteria</taxon>
        <taxon>Vibrionales</taxon>
        <taxon>Vibrionaceae</taxon>
        <taxon>Vibrio</taxon>
    </lineage>
</organism>
<dbReference type="RefSeq" id="WP_054824835.1">
    <property type="nucleotide sequence ID" value="NZ_CP033138.1"/>
</dbReference>
<dbReference type="EMBL" id="CP033138">
    <property type="protein sequence ID" value="AYO18079.1"/>
    <property type="molecule type" value="Genomic_DNA"/>
</dbReference>
<name>A0AAP9GBK3_9VIBR</name>
<evidence type="ECO:0000313" key="1">
    <source>
        <dbReference type="EMBL" id="AYO18079.1"/>
    </source>
</evidence>
<proteinExistence type="predicted"/>
<dbReference type="AlphaFoldDB" id="A0AAP9GBK3"/>
<reference evidence="2 4" key="1">
    <citation type="journal article" date="2015" name="Genome Announc.">
        <title>Draft Genome Sequence of Vibrio owensii Strain SH-14, Which Causes Shrimp Acute Hepatopancreatic Necrosis Disease.</title>
        <authorList>
            <person name="Liu L."/>
            <person name="Xiao J."/>
            <person name="Xia X."/>
            <person name="Pan Y."/>
            <person name="Yan S."/>
            <person name="Wang Y."/>
        </authorList>
    </citation>
    <scope>NUCLEOTIDE SEQUENCE [LARGE SCALE GENOMIC DNA]</scope>
    <source>
        <strain evidence="2 4">SH14</strain>
    </source>
</reference>
<evidence type="ECO:0000313" key="3">
    <source>
        <dbReference type="Proteomes" id="UP000272136"/>
    </source>
</evidence>
<gene>
    <name evidence="2" type="ORF">APZ19_09345</name>
    <name evidence="1" type="ORF">D0812_27455</name>
</gene>
<evidence type="ECO:0000313" key="2">
    <source>
        <dbReference type="EMBL" id="QGH47278.1"/>
    </source>
</evidence>
<keyword evidence="3" id="KW-1185">Reference proteome</keyword>
<dbReference type="Proteomes" id="UP000390336">
    <property type="component" value="Chromosome 1"/>
</dbReference>
<dbReference type="Proteomes" id="UP000272136">
    <property type="component" value="Chromosome 2"/>
</dbReference>
<reference evidence="2" key="3">
    <citation type="submission" date="2019-11" db="EMBL/GenBank/DDBJ databases">
        <title>Complete genome sequence of Vibrio owensii SH-14 isolated from shrimp with acute hepatopancreatic necrosis diease.</title>
        <authorList>
            <person name="Liang X."/>
            <person name="Wang Y."/>
        </authorList>
    </citation>
    <scope>NUCLEOTIDE SEQUENCE</scope>
    <source>
        <strain evidence="2">SH14</strain>
    </source>
</reference>
<evidence type="ECO:0000313" key="4">
    <source>
        <dbReference type="Proteomes" id="UP000390336"/>
    </source>
</evidence>